<name>A0A8E2EY64_9PEZI</name>
<accession>A0A8E2EY64</accession>
<feature type="compositionally biased region" description="Basic and acidic residues" evidence="1">
    <location>
        <begin position="67"/>
        <end position="82"/>
    </location>
</feature>
<proteinExistence type="predicted"/>
<sequence length="128" mass="13375">MWASAIIKGAGMGRGYCMKGMKAAGNSGALRWLGGLVTAVTARSLLLILKLLVVFSSPRKSYSGDGTNKRLPDMGGRKREVVRSPNTDSALNNATAVSIVALGITIGRYSVEAETADSHFGLILSAFG</sequence>
<organism evidence="2 3">
    <name type="scientific">Glonium stellatum</name>
    <dbReference type="NCBI Taxonomy" id="574774"/>
    <lineage>
        <taxon>Eukaryota</taxon>
        <taxon>Fungi</taxon>
        <taxon>Dikarya</taxon>
        <taxon>Ascomycota</taxon>
        <taxon>Pezizomycotina</taxon>
        <taxon>Dothideomycetes</taxon>
        <taxon>Pleosporomycetidae</taxon>
        <taxon>Gloniales</taxon>
        <taxon>Gloniaceae</taxon>
        <taxon>Glonium</taxon>
    </lineage>
</organism>
<reference evidence="2 3" key="1">
    <citation type="journal article" date="2016" name="Nat. Commun.">
        <title>Ectomycorrhizal ecology is imprinted in the genome of the dominant symbiotic fungus Cenococcum geophilum.</title>
        <authorList>
            <consortium name="DOE Joint Genome Institute"/>
            <person name="Peter M."/>
            <person name="Kohler A."/>
            <person name="Ohm R.A."/>
            <person name="Kuo A."/>
            <person name="Krutzmann J."/>
            <person name="Morin E."/>
            <person name="Arend M."/>
            <person name="Barry K.W."/>
            <person name="Binder M."/>
            <person name="Choi C."/>
            <person name="Clum A."/>
            <person name="Copeland A."/>
            <person name="Grisel N."/>
            <person name="Haridas S."/>
            <person name="Kipfer T."/>
            <person name="LaButti K."/>
            <person name="Lindquist E."/>
            <person name="Lipzen A."/>
            <person name="Maire R."/>
            <person name="Meier B."/>
            <person name="Mihaltcheva S."/>
            <person name="Molinier V."/>
            <person name="Murat C."/>
            <person name="Poggeler S."/>
            <person name="Quandt C.A."/>
            <person name="Sperisen C."/>
            <person name="Tritt A."/>
            <person name="Tisserant E."/>
            <person name="Crous P.W."/>
            <person name="Henrissat B."/>
            <person name="Nehls U."/>
            <person name="Egli S."/>
            <person name="Spatafora J.W."/>
            <person name="Grigoriev I.V."/>
            <person name="Martin F.M."/>
        </authorList>
    </citation>
    <scope>NUCLEOTIDE SEQUENCE [LARGE SCALE GENOMIC DNA]</scope>
    <source>
        <strain evidence="2 3">CBS 207.34</strain>
    </source>
</reference>
<evidence type="ECO:0000313" key="2">
    <source>
        <dbReference type="EMBL" id="OCL06833.1"/>
    </source>
</evidence>
<gene>
    <name evidence="2" type="ORF">AOQ84DRAFT_223433</name>
</gene>
<dbReference type="Proteomes" id="UP000250140">
    <property type="component" value="Unassembled WGS sequence"/>
</dbReference>
<dbReference type="AlphaFoldDB" id="A0A8E2EY64"/>
<evidence type="ECO:0000256" key="1">
    <source>
        <dbReference type="SAM" id="MobiDB-lite"/>
    </source>
</evidence>
<protein>
    <submittedName>
        <fullName evidence="2">Uncharacterized protein</fullName>
    </submittedName>
</protein>
<evidence type="ECO:0000313" key="3">
    <source>
        <dbReference type="Proteomes" id="UP000250140"/>
    </source>
</evidence>
<keyword evidence="3" id="KW-1185">Reference proteome</keyword>
<dbReference type="EMBL" id="KV749974">
    <property type="protein sequence ID" value="OCL06833.1"/>
    <property type="molecule type" value="Genomic_DNA"/>
</dbReference>
<feature type="region of interest" description="Disordered" evidence="1">
    <location>
        <begin position="63"/>
        <end position="85"/>
    </location>
</feature>